<protein>
    <submittedName>
        <fullName evidence="1">(Mediterranean fruit fly) hypothetical protein</fullName>
    </submittedName>
</protein>
<gene>
    <name evidence="1" type="ORF">CCAP1982_LOCUS21639</name>
</gene>
<dbReference type="EMBL" id="CAJHJT010000056">
    <property type="protein sequence ID" value="CAD7013584.1"/>
    <property type="molecule type" value="Genomic_DNA"/>
</dbReference>
<comment type="caution">
    <text evidence="1">The sequence shown here is derived from an EMBL/GenBank/DDBJ whole genome shotgun (WGS) entry which is preliminary data.</text>
</comment>
<keyword evidence="2" id="KW-1185">Reference proteome</keyword>
<reference evidence="1" key="1">
    <citation type="submission" date="2020-11" db="EMBL/GenBank/DDBJ databases">
        <authorList>
            <person name="Whitehead M."/>
        </authorList>
    </citation>
    <scope>NUCLEOTIDE SEQUENCE</scope>
    <source>
        <strain evidence="1">EGII</strain>
    </source>
</reference>
<accession>A0A811VF16</accession>
<organism evidence="1 2">
    <name type="scientific">Ceratitis capitata</name>
    <name type="common">Mediterranean fruit fly</name>
    <name type="synonym">Tephritis capitata</name>
    <dbReference type="NCBI Taxonomy" id="7213"/>
    <lineage>
        <taxon>Eukaryota</taxon>
        <taxon>Metazoa</taxon>
        <taxon>Ecdysozoa</taxon>
        <taxon>Arthropoda</taxon>
        <taxon>Hexapoda</taxon>
        <taxon>Insecta</taxon>
        <taxon>Pterygota</taxon>
        <taxon>Neoptera</taxon>
        <taxon>Endopterygota</taxon>
        <taxon>Diptera</taxon>
        <taxon>Brachycera</taxon>
        <taxon>Muscomorpha</taxon>
        <taxon>Tephritoidea</taxon>
        <taxon>Tephritidae</taxon>
        <taxon>Ceratitis</taxon>
        <taxon>Ceratitis</taxon>
    </lineage>
</organism>
<dbReference type="AlphaFoldDB" id="A0A811VF16"/>
<name>A0A811VF16_CERCA</name>
<dbReference type="Proteomes" id="UP000606786">
    <property type="component" value="Unassembled WGS sequence"/>
</dbReference>
<evidence type="ECO:0000313" key="1">
    <source>
        <dbReference type="EMBL" id="CAD7013584.1"/>
    </source>
</evidence>
<evidence type="ECO:0000313" key="2">
    <source>
        <dbReference type="Proteomes" id="UP000606786"/>
    </source>
</evidence>
<proteinExistence type="predicted"/>
<sequence length="193" mass="22720">MKLTLNFLYVELHWTPILKHFMCIPPLYRRLQRHMPHQVYNKDMIDETYKILAMTSHIRDVSSDLTIYILNLSKVDQSWACPPLRKYWQDHIVSRAALGRSIVPVTSTLSSVVSTNFTDNSHEVHLPSFHSEKIRPLTGSHDLYWSLQLVSPYGINTFTYRKRQDVFQRLHLATEKDRHIYPLSKLKFGETNP</sequence>